<dbReference type="InterPro" id="IPR011006">
    <property type="entry name" value="CheY-like_superfamily"/>
</dbReference>
<keyword evidence="11" id="KW-0547">Nucleotide-binding</keyword>
<keyword evidence="13" id="KW-0902">Two-component regulatory system</keyword>
<feature type="domain" description="HPt" evidence="24">
    <location>
        <begin position="985"/>
        <end position="1095"/>
    </location>
</feature>
<dbReference type="InterPro" id="IPR036890">
    <property type="entry name" value="HATPase_C_sf"/>
</dbReference>
<keyword evidence="4" id="KW-1003">Cell membrane</keyword>
<dbReference type="InterPro" id="IPR036641">
    <property type="entry name" value="HPT_dom_sf"/>
</dbReference>
<name>A0A069PFY4_9BURK</name>
<evidence type="ECO:0000256" key="12">
    <source>
        <dbReference type="ARBA" id="ARBA00022989"/>
    </source>
</evidence>
<dbReference type="InterPro" id="IPR008207">
    <property type="entry name" value="Sig_transdc_His_kin_Hpt_dom"/>
</dbReference>
<dbReference type="Pfam" id="PF00512">
    <property type="entry name" value="HisKA"/>
    <property type="match status" value="1"/>
</dbReference>
<dbReference type="Proteomes" id="UP000027466">
    <property type="component" value="Unassembled WGS sequence"/>
</dbReference>
<evidence type="ECO:0000256" key="10">
    <source>
        <dbReference type="ARBA" id="ARBA00022777"/>
    </source>
</evidence>
<dbReference type="SUPFAM" id="SSF55874">
    <property type="entry name" value="ATPase domain of HSP90 chaperone/DNA topoisomerase II/histidine kinase"/>
    <property type="match status" value="1"/>
</dbReference>
<dbReference type="InterPro" id="IPR004358">
    <property type="entry name" value="Sig_transdc_His_kin-like_C"/>
</dbReference>
<evidence type="ECO:0000256" key="11">
    <source>
        <dbReference type="ARBA" id="ARBA00022840"/>
    </source>
</evidence>
<dbReference type="SUPFAM" id="SSF53850">
    <property type="entry name" value="Periplasmic binding protein-like II"/>
    <property type="match status" value="2"/>
</dbReference>
<dbReference type="STRING" id="60547.GCA_000751215_05113"/>
<evidence type="ECO:0000256" key="1">
    <source>
        <dbReference type="ARBA" id="ARBA00000085"/>
    </source>
</evidence>
<dbReference type="PROSITE" id="PS50110">
    <property type="entry name" value="RESPONSE_REGULATORY"/>
    <property type="match status" value="1"/>
</dbReference>
<evidence type="ECO:0000256" key="19">
    <source>
        <dbReference type="PROSITE-ProRule" id="PRU00169"/>
    </source>
</evidence>
<feature type="domain" description="Response regulatory" evidence="23">
    <location>
        <begin position="821"/>
        <end position="951"/>
    </location>
</feature>
<keyword evidence="8" id="KW-0812">Transmembrane</keyword>
<keyword evidence="10 25" id="KW-0418">Kinase</keyword>
<evidence type="ECO:0000313" key="25">
    <source>
        <dbReference type="EMBL" id="KDR39510.1"/>
    </source>
</evidence>
<feature type="modified residue" description="Phosphohistidine" evidence="18">
    <location>
        <position position="1024"/>
    </location>
</feature>
<evidence type="ECO:0000256" key="15">
    <source>
        <dbReference type="ARBA" id="ARBA00023136"/>
    </source>
</evidence>
<dbReference type="PANTHER" id="PTHR43047">
    <property type="entry name" value="TWO-COMPONENT HISTIDINE PROTEIN KINASE"/>
    <property type="match status" value="1"/>
</dbReference>
<dbReference type="CDD" id="cd00082">
    <property type="entry name" value="HisKA"/>
    <property type="match status" value="1"/>
</dbReference>
<evidence type="ECO:0000256" key="2">
    <source>
        <dbReference type="ARBA" id="ARBA00004429"/>
    </source>
</evidence>
<dbReference type="InterPro" id="IPR005467">
    <property type="entry name" value="His_kinase_dom"/>
</dbReference>
<evidence type="ECO:0000256" key="20">
    <source>
        <dbReference type="SAM" id="MobiDB-lite"/>
    </source>
</evidence>
<keyword evidence="5" id="KW-0997">Cell inner membrane</keyword>
<evidence type="ECO:0000256" key="16">
    <source>
        <dbReference type="ARBA" id="ARBA00058004"/>
    </source>
</evidence>
<dbReference type="PROSITE" id="PS50894">
    <property type="entry name" value="HPT"/>
    <property type="match status" value="1"/>
</dbReference>
<dbReference type="AlphaFoldDB" id="A0A069PFY4"/>
<feature type="domain" description="Histidine kinase" evidence="22">
    <location>
        <begin position="568"/>
        <end position="791"/>
    </location>
</feature>
<evidence type="ECO:0000256" key="14">
    <source>
        <dbReference type="ARBA" id="ARBA00023026"/>
    </source>
</evidence>
<evidence type="ECO:0000256" key="13">
    <source>
        <dbReference type="ARBA" id="ARBA00023012"/>
    </source>
</evidence>
<sequence>MARFAVHLLRGARFIFCALFIACCDVASAAQGEFVVGAVPGAVPPLDLSAQPASAGAPPVVRGISADFAREVAQSLGLALQWRVYPDRPAMIAALARGEIDAATTATGDDPGAPLLLSRPYLPTKQVHVEPRERRAATGRIAYVEAQTSPERLRSAYPQLRPAGYRTATAALLAVTLGDADAFVGDLVATTYAIGHFDFAALRITGFAPFDEAGYSFAFAAARPQAAAWRERVDAALAALPARFLLEIRARWGAMATAVSFDEPLALTDPERAWIAAHPVVPYSMLGRAAPLTFRDANGRPAGFAVDILAAIARITGLRFDARVRNSIDDIDRDMRDGDALLTPFGQSAAAGAGLLGSRPYGEGLFLIVTHAGAAPRRDAASLAGARVAVPGGALVESLVRERVPSARVVPTANYDAQFDALANGRADAAVADMAFANYAVSNPYRGRLVVSGALGGEPAPYRLLVSGREPTLAGIIDRAIDHLHPAELDSIRRRWSLGQHPETLWERRRPQIELGAALGIGVVLLLVAWAVSLRTQIQRRIAAEDAMRVAKEEAETANRAKSTFLATMSHEIRTPMNAVLGLLELELRSARDRASTVRSLATAHQAARDLLGMIDDILDVAKIEAERLVLAPAPLDLDAWVAGVVAIYEPAARSKGIVLAVERRAGDGPAWVLADALRLRQVLGNLLSNAIKFTEKGAVTLAWGIGEPAGGAREVTLAVSDTGIGMTPGQQAALFAPFVQVHRDGGGRYGGTGLGLTICRRLVSMMGGTVEVSSEPGRGTCFTVRIVVPAAEPAAQEESVYRCGGQEAASEDASELAGLRVLVVDDHPANRMVLSGQLELLGCTPELANDGCAGLARWEADPRAVDLILTDCSMPVMSGEDLARAVRAREAAARRSGAPGSASRAPVPIIGVTANAQPEAAADAVVAGMNACLVKPLALDDLRRALLSAARRDRAVPQPRPRDAQPVRASSASRPYDPAIVDGFGDQAAALVDALQAANTQDLDDARAAMNDGDYARLRETAHRMKGAAFVVGATPFAQACLALQLACQSALDEGRGGERGACHERDERHHKGDERVETAFRRLIDEGAVLAAALARRAA</sequence>
<keyword evidence="15" id="KW-0472">Membrane</keyword>
<evidence type="ECO:0000259" key="22">
    <source>
        <dbReference type="PROSITE" id="PS50109"/>
    </source>
</evidence>
<evidence type="ECO:0000256" key="8">
    <source>
        <dbReference type="ARBA" id="ARBA00022692"/>
    </source>
</evidence>
<keyword evidence="9 21" id="KW-0732">Signal</keyword>
<keyword evidence="6 19" id="KW-0597">Phosphoprotein</keyword>
<dbReference type="SUPFAM" id="SSF47226">
    <property type="entry name" value="Histidine-containing phosphotransfer domain, HPT domain"/>
    <property type="match status" value="1"/>
</dbReference>
<dbReference type="EC" id="2.7.13.3" evidence="3"/>
<comment type="caution">
    <text evidence="25">The sequence shown here is derived from an EMBL/GenBank/DDBJ whole genome shotgun (WGS) entry which is preliminary data.</text>
</comment>
<comment type="subcellular location">
    <subcellularLocation>
        <location evidence="2">Cell inner membrane</location>
        <topology evidence="2">Multi-pass membrane protein</topology>
    </subcellularLocation>
</comment>
<dbReference type="CDD" id="cd17546">
    <property type="entry name" value="REC_hyHK_CKI1_RcsC-like"/>
    <property type="match status" value="1"/>
</dbReference>
<evidence type="ECO:0000256" key="6">
    <source>
        <dbReference type="ARBA" id="ARBA00022553"/>
    </source>
</evidence>
<dbReference type="Gene3D" id="1.10.287.130">
    <property type="match status" value="1"/>
</dbReference>
<keyword evidence="7" id="KW-0808">Transferase</keyword>
<dbReference type="Gene3D" id="3.40.50.2300">
    <property type="match status" value="1"/>
</dbReference>
<feature type="chain" id="PRO_5007372088" description="Virulence sensor protein BvgS" evidence="21">
    <location>
        <begin position="30"/>
        <end position="1101"/>
    </location>
</feature>
<dbReference type="GO" id="GO:0000155">
    <property type="term" value="F:phosphorelay sensor kinase activity"/>
    <property type="evidence" value="ECO:0007669"/>
    <property type="project" value="InterPro"/>
</dbReference>
<dbReference type="GO" id="GO:0009927">
    <property type="term" value="F:histidine phosphotransfer kinase activity"/>
    <property type="evidence" value="ECO:0007669"/>
    <property type="project" value="TreeGrafter"/>
</dbReference>
<dbReference type="RefSeq" id="WP_051672821.1">
    <property type="nucleotide sequence ID" value="NZ_CADFFX010000030.1"/>
</dbReference>
<dbReference type="SMART" id="SM00387">
    <property type="entry name" value="HATPase_c"/>
    <property type="match status" value="1"/>
</dbReference>
<feature type="region of interest" description="Disordered" evidence="20">
    <location>
        <begin position="953"/>
        <end position="976"/>
    </location>
</feature>
<dbReference type="PANTHER" id="PTHR43047:SF72">
    <property type="entry name" value="OSMOSENSING HISTIDINE PROTEIN KINASE SLN1"/>
    <property type="match status" value="1"/>
</dbReference>
<dbReference type="SUPFAM" id="SSF47384">
    <property type="entry name" value="Homodimeric domain of signal transducing histidine kinase"/>
    <property type="match status" value="1"/>
</dbReference>
<dbReference type="Gene3D" id="1.20.120.160">
    <property type="entry name" value="HPT domain"/>
    <property type="match status" value="1"/>
</dbReference>
<dbReference type="InterPro" id="IPR003594">
    <property type="entry name" value="HATPase_dom"/>
</dbReference>
<evidence type="ECO:0000256" key="3">
    <source>
        <dbReference type="ARBA" id="ARBA00012438"/>
    </source>
</evidence>
<evidence type="ECO:0000256" key="7">
    <source>
        <dbReference type="ARBA" id="ARBA00022679"/>
    </source>
</evidence>
<dbReference type="Pfam" id="PF00072">
    <property type="entry name" value="Response_reg"/>
    <property type="match status" value="1"/>
</dbReference>
<feature type="signal peptide" evidence="21">
    <location>
        <begin position="1"/>
        <end position="29"/>
    </location>
</feature>
<reference evidence="25 26" key="1">
    <citation type="submission" date="2014-03" db="EMBL/GenBank/DDBJ databases">
        <title>Draft Genome Sequences of Four Burkholderia Strains.</title>
        <authorList>
            <person name="Liu X.Y."/>
            <person name="Li C.X."/>
            <person name="Xu J.H."/>
        </authorList>
    </citation>
    <scope>NUCLEOTIDE SEQUENCE [LARGE SCALE GENOMIC DNA]</scope>
    <source>
        <strain evidence="25 26">DSM 50014</strain>
    </source>
</reference>
<dbReference type="PRINTS" id="PR00344">
    <property type="entry name" value="BCTRLSENSOR"/>
</dbReference>
<evidence type="ECO:0000256" key="9">
    <source>
        <dbReference type="ARBA" id="ARBA00022729"/>
    </source>
</evidence>
<feature type="region of interest" description="Disordered" evidence="20">
    <location>
        <begin position="1056"/>
        <end position="1075"/>
    </location>
</feature>
<feature type="modified residue" description="4-aspartylphosphate" evidence="19">
    <location>
        <position position="872"/>
    </location>
</feature>
<evidence type="ECO:0000256" key="4">
    <source>
        <dbReference type="ARBA" id="ARBA00022475"/>
    </source>
</evidence>
<accession>A0A069PFY4</accession>
<organism evidence="25 26">
    <name type="scientific">Caballeronia glathei</name>
    <dbReference type="NCBI Taxonomy" id="60547"/>
    <lineage>
        <taxon>Bacteria</taxon>
        <taxon>Pseudomonadati</taxon>
        <taxon>Pseudomonadota</taxon>
        <taxon>Betaproteobacteria</taxon>
        <taxon>Burkholderiales</taxon>
        <taxon>Burkholderiaceae</taxon>
        <taxon>Caballeronia</taxon>
    </lineage>
</organism>
<keyword evidence="26" id="KW-1185">Reference proteome</keyword>
<evidence type="ECO:0000256" key="5">
    <source>
        <dbReference type="ARBA" id="ARBA00022519"/>
    </source>
</evidence>
<gene>
    <name evidence="25" type="ORF">BG61_31470</name>
</gene>
<dbReference type="FunFam" id="3.30.565.10:FF:000010">
    <property type="entry name" value="Sensor histidine kinase RcsC"/>
    <property type="match status" value="1"/>
</dbReference>
<dbReference type="GO" id="GO:0005886">
    <property type="term" value="C:plasma membrane"/>
    <property type="evidence" value="ECO:0007669"/>
    <property type="project" value="UniProtKB-SubCell"/>
</dbReference>
<evidence type="ECO:0000256" key="21">
    <source>
        <dbReference type="SAM" id="SignalP"/>
    </source>
</evidence>
<dbReference type="Pfam" id="PF00497">
    <property type="entry name" value="SBP_bac_3"/>
    <property type="match status" value="1"/>
</dbReference>
<feature type="compositionally biased region" description="Basic and acidic residues" evidence="20">
    <location>
        <begin position="953"/>
        <end position="966"/>
    </location>
</feature>
<dbReference type="SMART" id="SM00388">
    <property type="entry name" value="HisKA"/>
    <property type="match status" value="1"/>
</dbReference>
<evidence type="ECO:0000256" key="18">
    <source>
        <dbReference type="PROSITE-ProRule" id="PRU00110"/>
    </source>
</evidence>
<comment type="catalytic activity">
    <reaction evidence="1">
        <text>ATP + protein L-histidine = ADP + protein N-phospho-L-histidine.</text>
        <dbReference type="EC" id="2.7.13.3"/>
    </reaction>
</comment>
<keyword evidence="14" id="KW-0843">Virulence</keyword>
<dbReference type="Pfam" id="PF02518">
    <property type="entry name" value="HATPase_c"/>
    <property type="match status" value="1"/>
</dbReference>
<evidence type="ECO:0000256" key="17">
    <source>
        <dbReference type="ARBA" id="ARBA00070152"/>
    </source>
</evidence>
<evidence type="ECO:0000259" key="24">
    <source>
        <dbReference type="PROSITE" id="PS50894"/>
    </source>
</evidence>
<dbReference type="Gene3D" id="3.30.565.10">
    <property type="entry name" value="Histidine kinase-like ATPase, C-terminal domain"/>
    <property type="match status" value="1"/>
</dbReference>
<dbReference type="Gene3D" id="3.40.190.10">
    <property type="entry name" value="Periplasmic binding protein-like II"/>
    <property type="match status" value="4"/>
</dbReference>
<proteinExistence type="predicted"/>
<dbReference type="InterPro" id="IPR036097">
    <property type="entry name" value="HisK_dim/P_sf"/>
</dbReference>
<dbReference type="SUPFAM" id="SSF52172">
    <property type="entry name" value="CheY-like"/>
    <property type="match status" value="1"/>
</dbReference>
<dbReference type="InterPro" id="IPR001789">
    <property type="entry name" value="Sig_transdc_resp-reg_receiver"/>
</dbReference>
<dbReference type="EMBL" id="JFHC01000057">
    <property type="protein sequence ID" value="KDR39510.1"/>
    <property type="molecule type" value="Genomic_DNA"/>
</dbReference>
<evidence type="ECO:0000313" key="26">
    <source>
        <dbReference type="Proteomes" id="UP000027466"/>
    </source>
</evidence>
<dbReference type="InterPro" id="IPR003661">
    <property type="entry name" value="HisK_dim/P_dom"/>
</dbReference>
<keyword evidence="11" id="KW-0067">ATP-binding</keyword>
<comment type="function">
    <text evidence="16">Member of the two-component regulatory system BvgS/BvgA. Phosphorylates BvgA via a four-step phosphorelay in response to environmental signals.</text>
</comment>
<dbReference type="InterPro" id="IPR001638">
    <property type="entry name" value="Solute-binding_3/MltF_N"/>
</dbReference>
<protein>
    <recommendedName>
        <fullName evidence="17">Virulence sensor protein BvgS</fullName>
        <ecNumber evidence="3">2.7.13.3</ecNumber>
    </recommendedName>
</protein>
<dbReference type="SMART" id="SM00062">
    <property type="entry name" value="PBPb"/>
    <property type="match status" value="2"/>
</dbReference>
<evidence type="ECO:0000259" key="23">
    <source>
        <dbReference type="PROSITE" id="PS50110"/>
    </source>
</evidence>
<dbReference type="PROSITE" id="PS50109">
    <property type="entry name" value="HIS_KIN"/>
    <property type="match status" value="1"/>
</dbReference>
<keyword evidence="12" id="KW-1133">Transmembrane helix</keyword>
<dbReference type="CDD" id="cd16922">
    <property type="entry name" value="HATPase_EvgS-ArcB-TorS-like"/>
    <property type="match status" value="1"/>
</dbReference>
<dbReference type="SMART" id="SM00448">
    <property type="entry name" value="REC"/>
    <property type="match status" value="1"/>
</dbReference>
<dbReference type="Pfam" id="PF01627">
    <property type="entry name" value="Hpt"/>
    <property type="match status" value="1"/>
</dbReference>